<organism evidence="1 2">
    <name type="scientific">Trichinella spiralis</name>
    <name type="common">Trichina worm</name>
    <dbReference type="NCBI Taxonomy" id="6334"/>
    <lineage>
        <taxon>Eukaryota</taxon>
        <taxon>Metazoa</taxon>
        <taxon>Ecdysozoa</taxon>
        <taxon>Nematoda</taxon>
        <taxon>Enoplea</taxon>
        <taxon>Dorylaimia</taxon>
        <taxon>Trichinellida</taxon>
        <taxon>Trichinellidae</taxon>
        <taxon>Trichinella</taxon>
    </lineage>
</organism>
<dbReference type="AlphaFoldDB" id="A0A0V1BRM5"/>
<dbReference type="InParanoid" id="A0A0V1BRM5"/>
<dbReference type="OrthoDB" id="5928838at2759"/>
<dbReference type="EMBL" id="JYDH01000018">
    <property type="protein sequence ID" value="KRY39458.1"/>
    <property type="molecule type" value="Genomic_DNA"/>
</dbReference>
<accession>A0A0V1BRM5</accession>
<sequence length="51" mass="5804">MEHKILSKKNKIIICHAGDKFSPPFLTGRSTRFPIGPSIRRLIGFPYLIAH</sequence>
<protein>
    <submittedName>
        <fullName evidence="1">Uncharacterized protein</fullName>
    </submittedName>
</protein>
<name>A0A0V1BRM5_TRISP</name>
<evidence type="ECO:0000313" key="2">
    <source>
        <dbReference type="Proteomes" id="UP000054776"/>
    </source>
</evidence>
<evidence type="ECO:0000313" key="1">
    <source>
        <dbReference type="EMBL" id="KRY39458.1"/>
    </source>
</evidence>
<comment type="caution">
    <text evidence="1">The sequence shown here is derived from an EMBL/GenBank/DDBJ whole genome shotgun (WGS) entry which is preliminary data.</text>
</comment>
<keyword evidence="2" id="KW-1185">Reference proteome</keyword>
<reference evidence="1 2" key="1">
    <citation type="submission" date="2015-01" db="EMBL/GenBank/DDBJ databases">
        <title>Evolution of Trichinella species and genotypes.</title>
        <authorList>
            <person name="Korhonen P.K."/>
            <person name="Edoardo P."/>
            <person name="Giuseppe L.R."/>
            <person name="Gasser R.B."/>
        </authorList>
    </citation>
    <scope>NUCLEOTIDE SEQUENCE [LARGE SCALE GENOMIC DNA]</scope>
    <source>
        <strain evidence="1">ISS3</strain>
    </source>
</reference>
<gene>
    <name evidence="1" type="ORF">T01_12867</name>
</gene>
<dbReference type="Proteomes" id="UP000054776">
    <property type="component" value="Unassembled WGS sequence"/>
</dbReference>
<proteinExistence type="predicted"/>